<evidence type="ECO:0000313" key="3">
    <source>
        <dbReference type="Proteomes" id="UP000178602"/>
    </source>
</evidence>
<dbReference type="AlphaFoldDB" id="A0A1F4T660"/>
<evidence type="ECO:0000313" key="2">
    <source>
        <dbReference type="EMBL" id="OGC28198.1"/>
    </source>
</evidence>
<comment type="caution">
    <text evidence="2">The sequence shown here is derived from an EMBL/GenBank/DDBJ whole genome shotgun (WGS) entry which is preliminary data.</text>
</comment>
<evidence type="ECO:0000256" key="1">
    <source>
        <dbReference type="SAM" id="MobiDB-lite"/>
    </source>
</evidence>
<reference evidence="2 3" key="1">
    <citation type="journal article" date="2016" name="Nat. Commun.">
        <title>Thousands of microbial genomes shed light on interconnected biogeochemical processes in an aquifer system.</title>
        <authorList>
            <person name="Anantharaman K."/>
            <person name="Brown C.T."/>
            <person name="Hug L.A."/>
            <person name="Sharon I."/>
            <person name="Castelle C.J."/>
            <person name="Probst A.J."/>
            <person name="Thomas B.C."/>
            <person name="Singh A."/>
            <person name="Wilkins M.J."/>
            <person name="Karaoz U."/>
            <person name="Brodie E.L."/>
            <person name="Williams K.H."/>
            <person name="Hubbard S.S."/>
            <person name="Banfield J.F."/>
        </authorList>
    </citation>
    <scope>NUCLEOTIDE SEQUENCE [LARGE SCALE GENOMIC DNA]</scope>
</reference>
<accession>A0A1F4T660</accession>
<proteinExistence type="predicted"/>
<sequence length="160" mass="17302">MIASVFYAAYTYWPGAFPFIKQPQQQKTAPAAHLVMQTPAPEKTVAGTTEAAPKPTLPPPPSPEAEKEKELVDPFALRIKVKGVGEAAPAKPVSTEPKEAVPLPKLEGIWWDADMKVAFISGQAIPVGGSIMGWKVVAINKDRVVIRKGSSEKTLKMEEK</sequence>
<dbReference type="Proteomes" id="UP000178602">
    <property type="component" value="Unassembled WGS sequence"/>
</dbReference>
<name>A0A1F4T660_UNCSA</name>
<gene>
    <name evidence="2" type="ORF">A3K49_04345</name>
</gene>
<organism evidence="2 3">
    <name type="scientific">candidate division WOR-1 bacterium RIFOXYC12_FULL_54_18</name>
    <dbReference type="NCBI Taxonomy" id="1802584"/>
    <lineage>
        <taxon>Bacteria</taxon>
        <taxon>Bacillati</taxon>
        <taxon>Saganbacteria</taxon>
    </lineage>
</organism>
<protein>
    <submittedName>
        <fullName evidence="2">Uncharacterized protein</fullName>
    </submittedName>
</protein>
<feature type="region of interest" description="Disordered" evidence="1">
    <location>
        <begin position="43"/>
        <end position="69"/>
    </location>
</feature>
<dbReference type="EMBL" id="MEUG01000001">
    <property type="protein sequence ID" value="OGC28198.1"/>
    <property type="molecule type" value="Genomic_DNA"/>
</dbReference>